<feature type="domain" description="CBS" evidence="7">
    <location>
        <begin position="99"/>
        <end position="157"/>
    </location>
</feature>
<feature type="region of interest" description="Disordered" evidence="6">
    <location>
        <begin position="33"/>
        <end position="52"/>
    </location>
</feature>
<dbReference type="VEuPathDB" id="AmoebaDB:ACA1_316550"/>
<dbReference type="PANTHER" id="PTHR11911">
    <property type="entry name" value="INOSINE-5-MONOPHOSPHATE DEHYDROGENASE RELATED"/>
    <property type="match status" value="1"/>
</dbReference>
<dbReference type="RefSeq" id="XP_004339826.1">
    <property type="nucleotide sequence ID" value="XM_004339778.1"/>
</dbReference>
<dbReference type="FunFam" id="3.20.20.70:FF:000424">
    <property type="entry name" value="Inosine-5'-monophosphate dehydrogenase 2"/>
    <property type="match status" value="1"/>
</dbReference>
<accession>L8GZ52</accession>
<dbReference type="SMART" id="SM00116">
    <property type="entry name" value="CBS"/>
    <property type="match status" value="2"/>
</dbReference>
<evidence type="ECO:0000313" key="9">
    <source>
        <dbReference type="Proteomes" id="UP000011083"/>
    </source>
</evidence>
<dbReference type="CDD" id="cd00381">
    <property type="entry name" value="IMPDH"/>
    <property type="match status" value="1"/>
</dbReference>
<feature type="domain" description="CBS" evidence="7">
    <location>
        <begin position="38"/>
        <end position="95"/>
    </location>
</feature>
<dbReference type="InterPro" id="IPR046342">
    <property type="entry name" value="CBS_dom_sf"/>
</dbReference>
<dbReference type="GO" id="GO:0046872">
    <property type="term" value="F:metal ion binding"/>
    <property type="evidence" value="ECO:0007669"/>
    <property type="project" value="UniProtKB-KW"/>
</dbReference>
<dbReference type="KEGG" id="acan:ACA1_316550"/>
<evidence type="ECO:0000259" key="7">
    <source>
        <dbReference type="PROSITE" id="PS51371"/>
    </source>
</evidence>
<dbReference type="PANTHER" id="PTHR11911:SF111">
    <property type="entry name" value="INOSINE-5'-MONOPHOSPHATE DEHYDROGENASE"/>
    <property type="match status" value="1"/>
</dbReference>
<evidence type="ECO:0000256" key="3">
    <source>
        <dbReference type="ARBA" id="ARBA00023002"/>
    </source>
</evidence>
<dbReference type="Proteomes" id="UP000011083">
    <property type="component" value="Unassembled WGS sequence"/>
</dbReference>
<dbReference type="InterPro" id="IPR005990">
    <property type="entry name" value="IMP_DH"/>
</dbReference>
<gene>
    <name evidence="8" type="ORF">ACA1_316550</name>
</gene>
<evidence type="ECO:0000256" key="4">
    <source>
        <dbReference type="ARBA" id="ARBA00023122"/>
    </source>
</evidence>
<keyword evidence="2" id="KW-0479">Metal-binding</keyword>
<dbReference type="Pfam" id="PF00571">
    <property type="entry name" value="CBS"/>
    <property type="match status" value="2"/>
</dbReference>
<dbReference type="SUPFAM" id="SSF51412">
    <property type="entry name" value="Inosine monophosphate dehydrogenase (IMPDH)"/>
    <property type="match status" value="1"/>
</dbReference>
<dbReference type="CDD" id="cd04601">
    <property type="entry name" value="CBS_pair_IMPDH"/>
    <property type="match status" value="1"/>
</dbReference>
<dbReference type="InterPro" id="IPR013785">
    <property type="entry name" value="Aldolase_TIM"/>
</dbReference>
<sequence>MARNGGIGIIHRYLSAKEVEKVKRAEGYVIDTPTASGLSHNARPRPQHPSATYKDLDEKMEEAGVSSILVVQEGKLMGVVTRRDVALIDDPNEPVSKIMTPRKELIVGRPGIGFEEARDIVQANRIKILPLVDEENRLKGLVTSKDILNQMRRPFASLDKRGQLLVGAAVGVKEGFLQRAERLIKSGANALVIDIAHGHSDLAIDALVALKKHFPTMDVIAGNVATAEGTRDLIDAGADGIKVGVGPGSIGDITKAIAGGASTVMLGSSLAGTDESPGQTLIKGGKKVKIIRGMAGYGANLSNKERQQLKDDVFEIVPEGVEGVVPYRGAVSGIIRQLVGGLCSGVSYCGAHDIEGMQANAEFIRITPAGRKESGSHDISEI</sequence>
<dbReference type="InterPro" id="IPR001093">
    <property type="entry name" value="IMP_DH_GMPRt"/>
</dbReference>
<evidence type="ECO:0000313" key="8">
    <source>
        <dbReference type="EMBL" id="ELR17813.1"/>
    </source>
</evidence>
<evidence type="ECO:0000256" key="2">
    <source>
        <dbReference type="ARBA" id="ARBA00022723"/>
    </source>
</evidence>
<name>L8GZ52_ACACF</name>
<comment type="similarity">
    <text evidence="1">Belongs to the IMPDH/GMPR family.</text>
</comment>
<evidence type="ECO:0000256" key="5">
    <source>
        <dbReference type="PROSITE-ProRule" id="PRU00703"/>
    </source>
</evidence>
<evidence type="ECO:0000256" key="1">
    <source>
        <dbReference type="ARBA" id="ARBA00005502"/>
    </source>
</evidence>
<dbReference type="STRING" id="1257118.L8GZ52"/>
<dbReference type="OMA" id="RASKEMN"/>
<dbReference type="GeneID" id="14918550"/>
<dbReference type="SUPFAM" id="SSF54631">
    <property type="entry name" value="CBS-domain pair"/>
    <property type="match status" value="1"/>
</dbReference>
<reference evidence="8 9" key="1">
    <citation type="journal article" date="2013" name="Genome Biol.">
        <title>Genome of Acanthamoeba castellanii highlights extensive lateral gene transfer and early evolution of tyrosine kinase signaling.</title>
        <authorList>
            <person name="Clarke M."/>
            <person name="Lohan A.J."/>
            <person name="Liu B."/>
            <person name="Lagkouvardos I."/>
            <person name="Roy S."/>
            <person name="Zafar N."/>
            <person name="Bertelli C."/>
            <person name="Schilde C."/>
            <person name="Kianianmomeni A."/>
            <person name="Burglin T.R."/>
            <person name="Frech C."/>
            <person name="Turcotte B."/>
            <person name="Kopec K.O."/>
            <person name="Synnott J.M."/>
            <person name="Choo C."/>
            <person name="Paponov I."/>
            <person name="Finkler A."/>
            <person name="Soon Heng Tan C."/>
            <person name="Hutchins A.P."/>
            <person name="Weinmeier T."/>
            <person name="Rattei T."/>
            <person name="Chu J.S."/>
            <person name="Gimenez G."/>
            <person name="Irimia M."/>
            <person name="Rigden D.J."/>
            <person name="Fitzpatrick D.A."/>
            <person name="Lorenzo-Morales J."/>
            <person name="Bateman A."/>
            <person name="Chiu C.H."/>
            <person name="Tang P."/>
            <person name="Hegemann P."/>
            <person name="Fromm H."/>
            <person name="Raoult D."/>
            <person name="Greub G."/>
            <person name="Miranda-Saavedra D."/>
            <person name="Chen N."/>
            <person name="Nash P."/>
            <person name="Ginger M.L."/>
            <person name="Horn M."/>
            <person name="Schaap P."/>
            <person name="Caler L."/>
            <person name="Loftus B."/>
        </authorList>
    </citation>
    <scope>NUCLEOTIDE SEQUENCE [LARGE SCALE GENOMIC DNA]</scope>
    <source>
        <strain evidence="8 9">Neff</strain>
    </source>
</reference>
<organism evidence="8 9">
    <name type="scientific">Acanthamoeba castellanii (strain ATCC 30010 / Neff)</name>
    <dbReference type="NCBI Taxonomy" id="1257118"/>
    <lineage>
        <taxon>Eukaryota</taxon>
        <taxon>Amoebozoa</taxon>
        <taxon>Discosea</taxon>
        <taxon>Longamoebia</taxon>
        <taxon>Centramoebida</taxon>
        <taxon>Acanthamoebidae</taxon>
        <taxon>Acanthamoeba</taxon>
    </lineage>
</organism>
<dbReference type="GO" id="GO:0003938">
    <property type="term" value="F:IMP dehydrogenase activity"/>
    <property type="evidence" value="ECO:0007669"/>
    <property type="project" value="InterPro"/>
</dbReference>
<evidence type="ECO:0000256" key="6">
    <source>
        <dbReference type="SAM" id="MobiDB-lite"/>
    </source>
</evidence>
<protein>
    <submittedName>
        <fullName evidence="8">Inosine5'-monophosphate dehydrogenase</fullName>
    </submittedName>
</protein>
<dbReference type="OrthoDB" id="418595at2759"/>
<dbReference type="InterPro" id="IPR000644">
    <property type="entry name" value="CBS_dom"/>
</dbReference>
<dbReference type="Pfam" id="PF00478">
    <property type="entry name" value="IMPDH"/>
    <property type="match status" value="2"/>
</dbReference>
<dbReference type="GO" id="GO:0006183">
    <property type="term" value="P:GTP biosynthetic process"/>
    <property type="evidence" value="ECO:0007669"/>
    <property type="project" value="TreeGrafter"/>
</dbReference>
<dbReference type="Gene3D" id="3.20.20.70">
    <property type="entry name" value="Aldolase class I"/>
    <property type="match status" value="2"/>
</dbReference>
<dbReference type="SMART" id="SM01240">
    <property type="entry name" value="IMPDH"/>
    <property type="match status" value="1"/>
</dbReference>
<dbReference type="PROSITE" id="PS51371">
    <property type="entry name" value="CBS"/>
    <property type="match status" value="2"/>
</dbReference>
<dbReference type="AlphaFoldDB" id="L8GZ52"/>
<keyword evidence="9" id="KW-1185">Reference proteome</keyword>
<keyword evidence="4 5" id="KW-0129">CBS domain</keyword>
<keyword evidence="3" id="KW-0560">Oxidoreductase</keyword>
<dbReference type="EMBL" id="KB007973">
    <property type="protein sequence ID" value="ELR17813.1"/>
    <property type="molecule type" value="Genomic_DNA"/>
</dbReference>
<proteinExistence type="inferred from homology"/>